<dbReference type="InterPro" id="IPR029063">
    <property type="entry name" value="SAM-dependent_MTases_sf"/>
</dbReference>
<dbReference type="GO" id="GO:0032259">
    <property type="term" value="P:methylation"/>
    <property type="evidence" value="ECO:0007669"/>
    <property type="project" value="UniProtKB-KW"/>
</dbReference>
<dbReference type="GO" id="GO:0008168">
    <property type="term" value="F:methyltransferase activity"/>
    <property type="evidence" value="ECO:0007669"/>
    <property type="project" value="UniProtKB-KW"/>
</dbReference>
<gene>
    <name evidence="2" type="ORF">HGMM_F42G03C09</name>
</gene>
<reference evidence="2" key="1">
    <citation type="journal article" date="2005" name="Environ. Microbiol.">
        <title>Genetic and functional properties of uncultivated thermophilic crenarchaeotes from a subsurface gold mine as revealed by analysis of genome fragments.</title>
        <authorList>
            <person name="Nunoura T."/>
            <person name="Hirayama H."/>
            <person name="Takami H."/>
            <person name="Oida H."/>
            <person name="Nishi S."/>
            <person name="Shimamura S."/>
            <person name="Suzuki Y."/>
            <person name="Inagaki F."/>
            <person name="Takai K."/>
            <person name="Nealson K.H."/>
            <person name="Horikoshi K."/>
        </authorList>
    </citation>
    <scope>NUCLEOTIDE SEQUENCE</scope>
</reference>
<dbReference type="AlphaFoldDB" id="H5SKR0"/>
<proteinExistence type="predicted"/>
<dbReference type="CDD" id="cd02440">
    <property type="entry name" value="AdoMet_MTases"/>
    <property type="match status" value="1"/>
</dbReference>
<dbReference type="InterPro" id="IPR041698">
    <property type="entry name" value="Methyltransf_25"/>
</dbReference>
<dbReference type="PANTHER" id="PTHR43464:SF92">
    <property type="entry name" value="SLR1071 PROTEIN"/>
    <property type="match status" value="1"/>
</dbReference>
<name>H5SKR0_9ZZZZ</name>
<feature type="domain" description="Methyltransferase" evidence="1">
    <location>
        <begin position="66"/>
        <end position="162"/>
    </location>
</feature>
<keyword evidence="2" id="KW-0808">Transferase</keyword>
<dbReference type="SUPFAM" id="SSF53335">
    <property type="entry name" value="S-adenosyl-L-methionine-dependent methyltransferases"/>
    <property type="match status" value="1"/>
</dbReference>
<protein>
    <submittedName>
        <fullName evidence="2">Methylase involved in ubiquinone/menaquinone biosynthesis</fullName>
    </submittedName>
</protein>
<reference evidence="2" key="2">
    <citation type="journal article" date="2012" name="PLoS ONE">
        <title>A Deeply Branching Thermophilic Bacterium with an Ancient Acetyl-CoA Pathway Dominates a Subsurface Ecosystem.</title>
        <authorList>
            <person name="Takami H."/>
            <person name="Noguchi H."/>
            <person name="Takaki Y."/>
            <person name="Uchiyama I."/>
            <person name="Toyoda A."/>
            <person name="Nishi S."/>
            <person name="Chee G.-J."/>
            <person name="Arai W."/>
            <person name="Nunoura T."/>
            <person name="Itoh T."/>
            <person name="Hattori M."/>
            <person name="Takai K."/>
        </authorList>
    </citation>
    <scope>NUCLEOTIDE SEQUENCE</scope>
</reference>
<sequence length="293" mass="31716">MRKADPALTPFAPSPQAWGAGEGGEGGFDALAATYDAAFTQTPLGRRLRARVWACLERHFRPGQHILELGCGTGEDAVWLAQRGIRVTATDASVEMLAVAERKAARAGVAGRVVTRQLALEALAEADFEQVFDGLLSDFGALNCVAPEVIARTLGRWVRPGGRAVLVVMGPCCPWEIAWFLLHGHPRTALRRLRPGGVTAEVGGQKLRVFYPSPGRLARMLAPEFRLLRLWGLGVALPTTDAASLVNRRPGLLDRLDRLEARLAGVFPFRLLGDHYVLELERLSTDSGNGLNG</sequence>
<dbReference type="PANTHER" id="PTHR43464">
    <property type="entry name" value="METHYLTRANSFERASE"/>
    <property type="match status" value="1"/>
</dbReference>
<organism evidence="2">
    <name type="scientific">uncultured prokaryote</name>
    <dbReference type="NCBI Taxonomy" id="198431"/>
    <lineage>
        <taxon>unclassified sequences</taxon>
        <taxon>environmental samples</taxon>
    </lineage>
</organism>
<keyword evidence="2" id="KW-0830">Ubiquinone</keyword>
<evidence type="ECO:0000259" key="1">
    <source>
        <dbReference type="Pfam" id="PF13649"/>
    </source>
</evidence>
<dbReference type="Pfam" id="PF13649">
    <property type="entry name" value="Methyltransf_25"/>
    <property type="match status" value="1"/>
</dbReference>
<keyword evidence="2" id="KW-0489">Methyltransferase</keyword>
<dbReference type="EMBL" id="AP011757">
    <property type="protein sequence ID" value="BAL56746.1"/>
    <property type="molecule type" value="Genomic_DNA"/>
</dbReference>
<dbReference type="Gene3D" id="3.40.50.150">
    <property type="entry name" value="Vaccinia Virus protein VP39"/>
    <property type="match status" value="1"/>
</dbReference>
<evidence type="ECO:0000313" key="2">
    <source>
        <dbReference type="EMBL" id="BAL56746.1"/>
    </source>
</evidence>
<accession>H5SKR0</accession>